<keyword evidence="2" id="KW-1185">Reference proteome</keyword>
<sequence length="232" mass="25838">MLCLCDEGEVVVVHCQHYHRQMRMYHCRWGLPLERLRALGGKDFRGVKGGGPTYASYWLDGVTCILGQMGSSLVGNSQAWYYTREGGLGLFPRIFPVKVHGRAISRSEKTRVHGFGLGYYVCEQVRGGARAFEPRSLLRSSTSWLIRPELQRRPSVMSPKLLLLELLGGNQNLLVDLAKSPREIILGGLADELLQARVRLGKPQELGLARVIKDVLCCCCSSIVIVDILESV</sequence>
<evidence type="ECO:0000313" key="2">
    <source>
        <dbReference type="Proteomes" id="UP000325315"/>
    </source>
</evidence>
<protein>
    <submittedName>
        <fullName evidence="1">Uncharacterized protein</fullName>
    </submittedName>
</protein>
<dbReference type="EMBL" id="SMMG02000009">
    <property type="protein sequence ID" value="KAA3461418.1"/>
    <property type="molecule type" value="Genomic_DNA"/>
</dbReference>
<comment type="caution">
    <text evidence="1">The sequence shown here is derived from an EMBL/GenBank/DDBJ whole genome shotgun (WGS) entry which is preliminary data.</text>
</comment>
<proteinExistence type="predicted"/>
<name>A0A5B6UVX0_9ROSI</name>
<reference evidence="1" key="1">
    <citation type="submission" date="2019-08" db="EMBL/GenBank/DDBJ databases">
        <authorList>
            <person name="Liu F."/>
        </authorList>
    </citation>
    <scope>NUCLEOTIDE SEQUENCE [LARGE SCALE GENOMIC DNA]</scope>
    <source>
        <strain evidence="1">PA1801</strain>
        <tissue evidence="1">Leaf</tissue>
    </source>
</reference>
<organism evidence="1 2">
    <name type="scientific">Gossypium australe</name>
    <dbReference type="NCBI Taxonomy" id="47621"/>
    <lineage>
        <taxon>Eukaryota</taxon>
        <taxon>Viridiplantae</taxon>
        <taxon>Streptophyta</taxon>
        <taxon>Embryophyta</taxon>
        <taxon>Tracheophyta</taxon>
        <taxon>Spermatophyta</taxon>
        <taxon>Magnoliopsida</taxon>
        <taxon>eudicotyledons</taxon>
        <taxon>Gunneridae</taxon>
        <taxon>Pentapetalae</taxon>
        <taxon>rosids</taxon>
        <taxon>malvids</taxon>
        <taxon>Malvales</taxon>
        <taxon>Malvaceae</taxon>
        <taxon>Malvoideae</taxon>
        <taxon>Gossypium</taxon>
    </lineage>
</organism>
<accession>A0A5B6UVX0</accession>
<gene>
    <name evidence="1" type="ORF">EPI10_027990</name>
</gene>
<dbReference type="AlphaFoldDB" id="A0A5B6UVX0"/>
<evidence type="ECO:0000313" key="1">
    <source>
        <dbReference type="EMBL" id="KAA3461418.1"/>
    </source>
</evidence>
<dbReference type="Proteomes" id="UP000325315">
    <property type="component" value="Unassembled WGS sequence"/>
</dbReference>